<dbReference type="InterPro" id="IPR029071">
    <property type="entry name" value="Ubiquitin-like_domsf"/>
</dbReference>
<dbReference type="GO" id="GO:0005840">
    <property type="term" value="C:ribosome"/>
    <property type="evidence" value="ECO:0007669"/>
    <property type="project" value="UniProtKB-KW"/>
</dbReference>
<protein>
    <submittedName>
        <fullName evidence="3">Ubiquitin-60S ribosomal protein L40</fullName>
    </submittedName>
</protein>
<dbReference type="PRINTS" id="PR00348">
    <property type="entry name" value="UBIQUITIN"/>
</dbReference>
<dbReference type="OrthoDB" id="428577at2759"/>
<keyword evidence="3" id="KW-0687">Ribonucleoprotein</keyword>
<sequence length="520" mass="59343">MEKNLDELIETTLCNASLVANLLKNGILSKTDKQTIKTSNGDFERSDKLYEILITRVNAYNILLESLIETKQSGAAKILSDGLEEYNRSLKVPRVIRRHTKISKPKLSEGNYNTIIRDLNGEPFSKVFLDDLKILPKHWTLRYMNIFLACDTNLKTILCDEKFPLYVNTHHGSIFPIPIQIFVKNLAGKIMAFQVLDNVSIADFKYLVFQNLDVSVDQQKLMWSGKLLEDEKTLRDYKILNESTLQLVLRLKGGLQSIDLETNQIGGVALPAIYEWEGYKEGINPIGECLNESCPTQECNKGETIYRAGYSQLRLNRSSSKFPCAACGDHFTPTNFIVSCGRALFRFKKLNCSETKSVVLESLEEYENYTIFDPAGNTVEYDMIEIHTVKKDWTLNFCIFCEETIRINDEYNFECQHKAHKICAENKGCCICEAEFISSEEFQALLLEQKLTVTDRKEPSHCAANFKQTNNREVERVIRKSSNTADIADNNRHLLGENLYNLALLTVFLAAFLMIVFSNV</sequence>
<name>A0A1D2MCX1_ORCCI</name>
<evidence type="ECO:0000259" key="2">
    <source>
        <dbReference type="PROSITE" id="PS50053"/>
    </source>
</evidence>
<accession>A0A1D2MCX1</accession>
<keyword evidence="4" id="KW-1185">Reference proteome</keyword>
<gene>
    <name evidence="3" type="ORF">Ocin01_15867</name>
</gene>
<dbReference type="InterPro" id="IPR000626">
    <property type="entry name" value="Ubiquitin-like_dom"/>
</dbReference>
<keyword evidence="1" id="KW-0812">Transmembrane</keyword>
<feature type="transmembrane region" description="Helical" evidence="1">
    <location>
        <begin position="499"/>
        <end position="517"/>
    </location>
</feature>
<feature type="domain" description="Ubiquitin-like" evidence="2">
    <location>
        <begin position="179"/>
        <end position="254"/>
    </location>
</feature>
<keyword evidence="3" id="KW-0689">Ribosomal protein</keyword>
<dbReference type="PROSITE" id="PS50053">
    <property type="entry name" value="UBIQUITIN_2"/>
    <property type="match status" value="1"/>
</dbReference>
<evidence type="ECO:0000313" key="3">
    <source>
        <dbReference type="EMBL" id="ODM90813.1"/>
    </source>
</evidence>
<dbReference type="EMBL" id="LJIJ01001784">
    <property type="protein sequence ID" value="ODM90813.1"/>
    <property type="molecule type" value="Genomic_DNA"/>
</dbReference>
<dbReference type="PANTHER" id="PTHR10666">
    <property type="entry name" value="UBIQUITIN"/>
    <property type="match status" value="1"/>
</dbReference>
<dbReference type="Proteomes" id="UP000094527">
    <property type="component" value="Unassembled WGS sequence"/>
</dbReference>
<proteinExistence type="predicted"/>
<dbReference type="Gene3D" id="1.10.533.10">
    <property type="entry name" value="Death Domain, Fas"/>
    <property type="match status" value="1"/>
</dbReference>
<dbReference type="CDD" id="cd01671">
    <property type="entry name" value="CARD"/>
    <property type="match status" value="1"/>
</dbReference>
<dbReference type="SMART" id="SM00213">
    <property type="entry name" value="UBQ"/>
    <property type="match status" value="1"/>
</dbReference>
<dbReference type="SUPFAM" id="SSF54236">
    <property type="entry name" value="Ubiquitin-like"/>
    <property type="match status" value="1"/>
</dbReference>
<keyword evidence="1" id="KW-0472">Membrane</keyword>
<evidence type="ECO:0000256" key="1">
    <source>
        <dbReference type="SAM" id="Phobius"/>
    </source>
</evidence>
<dbReference type="InterPro" id="IPR011029">
    <property type="entry name" value="DEATH-like_dom_sf"/>
</dbReference>
<dbReference type="Pfam" id="PF00240">
    <property type="entry name" value="ubiquitin"/>
    <property type="match status" value="1"/>
</dbReference>
<keyword evidence="1" id="KW-1133">Transmembrane helix</keyword>
<dbReference type="SUPFAM" id="SSF47986">
    <property type="entry name" value="DEATH domain"/>
    <property type="match status" value="1"/>
</dbReference>
<organism evidence="3 4">
    <name type="scientific">Orchesella cincta</name>
    <name type="common">Springtail</name>
    <name type="synonym">Podura cincta</name>
    <dbReference type="NCBI Taxonomy" id="48709"/>
    <lineage>
        <taxon>Eukaryota</taxon>
        <taxon>Metazoa</taxon>
        <taxon>Ecdysozoa</taxon>
        <taxon>Arthropoda</taxon>
        <taxon>Hexapoda</taxon>
        <taxon>Collembola</taxon>
        <taxon>Entomobryomorpha</taxon>
        <taxon>Entomobryoidea</taxon>
        <taxon>Orchesellidae</taxon>
        <taxon>Orchesellinae</taxon>
        <taxon>Orchesella</taxon>
    </lineage>
</organism>
<evidence type="ECO:0000313" key="4">
    <source>
        <dbReference type="Proteomes" id="UP000094527"/>
    </source>
</evidence>
<dbReference type="Gene3D" id="3.10.20.90">
    <property type="entry name" value="Phosphatidylinositol 3-kinase Catalytic Subunit, Chain A, domain 1"/>
    <property type="match status" value="1"/>
</dbReference>
<dbReference type="InterPro" id="IPR050158">
    <property type="entry name" value="Ubiquitin_ubiquitin-like"/>
</dbReference>
<dbReference type="AlphaFoldDB" id="A0A1D2MCX1"/>
<comment type="caution">
    <text evidence="3">The sequence shown here is derived from an EMBL/GenBank/DDBJ whole genome shotgun (WGS) entry which is preliminary data.</text>
</comment>
<reference evidence="3 4" key="1">
    <citation type="journal article" date="2016" name="Genome Biol. Evol.">
        <title>Gene Family Evolution Reflects Adaptation to Soil Environmental Stressors in the Genome of the Collembolan Orchesella cincta.</title>
        <authorList>
            <person name="Faddeeva-Vakhrusheva A."/>
            <person name="Derks M.F."/>
            <person name="Anvar S.Y."/>
            <person name="Agamennone V."/>
            <person name="Suring W."/>
            <person name="Smit S."/>
            <person name="van Straalen N.M."/>
            <person name="Roelofs D."/>
        </authorList>
    </citation>
    <scope>NUCLEOTIDE SEQUENCE [LARGE SCALE GENOMIC DNA]</scope>
    <source>
        <tissue evidence="3">Mixed pool</tissue>
    </source>
</reference>
<dbReference type="STRING" id="48709.A0A1D2MCX1"/>
<dbReference type="InterPro" id="IPR019956">
    <property type="entry name" value="Ubiquitin_dom"/>
</dbReference>